<feature type="transmembrane region" description="Helical" evidence="1">
    <location>
        <begin position="55"/>
        <end position="73"/>
    </location>
</feature>
<comment type="caution">
    <text evidence="2">The sequence shown here is derived from an EMBL/GenBank/DDBJ whole genome shotgun (WGS) entry which is preliminary data.</text>
</comment>
<keyword evidence="1" id="KW-1133">Transmembrane helix</keyword>
<feature type="transmembrane region" description="Helical" evidence="1">
    <location>
        <begin position="244"/>
        <end position="272"/>
    </location>
</feature>
<keyword evidence="1" id="KW-0812">Transmembrane</keyword>
<accession>A0AAD4MMM9</accession>
<feature type="transmembrane region" description="Helical" evidence="1">
    <location>
        <begin position="203"/>
        <end position="224"/>
    </location>
</feature>
<evidence type="ECO:0000313" key="2">
    <source>
        <dbReference type="EMBL" id="KAI1695736.1"/>
    </source>
</evidence>
<organism evidence="2 3">
    <name type="scientific">Ditylenchus destructor</name>
    <dbReference type="NCBI Taxonomy" id="166010"/>
    <lineage>
        <taxon>Eukaryota</taxon>
        <taxon>Metazoa</taxon>
        <taxon>Ecdysozoa</taxon>
        <taxon>Nematoda</taxon>
        <taxon>Chromadorea</taxon>
        <taxon>Rhabditida</taxon>
        <taxon>Tylenchina</taxon>
        <taxon>Tylenchomorpha</taxon>
        <taxon>Sphaerularioidea</taxon>
        <taxon>Anguinidae</taxon>
        <taxon>Anguininae</taxon>
        <taxon>Ditylenchus</taxon>
    </lineage>
</organism>
<keyword evidence="3" id="KW-1185">Reference proteome</keyword>
<dbReference type="SUPFAM" id="SSF81321">
    <property type="entry name" value="Family A G protein-coupled receptor-like"/>
    <property type="match status" value="1"/>
</dbReference>
<evidence type="ECO:0000256" key="1">
    <source>
        <dbReference type="SAM" id="Phobius"/>
    </source>
</evidence>
<feature type="transmembrane region" description="Helical" evidence="1">
    <location>
        <begin position="99"/>
        <end position="117"/>
    </location>
</feature>
<dbReference type="Proteomes" id="UP001201812">
    <property type="component" value="Unassembled WGS sequence"/>
</dbReference>
<reference evidence="2" key="1">
    <citation type="submission" date="2022-01" db="EMBL/GenBank/DDBJ databases">
        <title>Genome Sequence Resource for Two Populations of Ditylenchus destructor, the Migratory Endoparasitic Phytonematode.</title>
        <authorList>
            <person name="Zhang H."/>
            <person name="Lin R."/>
            <person name="Xie B."/>
        </authorList>
    </citation>
    <scope>NUCLEOTIDE SEQUENCE</scope>
    <source>
        <strain evidence="2">BazhouSP</strain>
    </source>
</reference>
<evidence type="ECO:0000313" key="3">
    <source>
        <dbReference type="Proteomes" id="UP001201812"/>
    </source>
</evidence>
<keyword evidence="1" id="KW-0472">Membrane</keyword>
<dbReference type="EMBL" id="JAKKPZ010000377">
    <property type="protein sequence ID" value="KAI1695736.1"/>
    <property type="molecule type" value="Genomic_DNA"/>
</dbReference>
<dbReference type="AlphaFoldDB" id="A0AAD4MMM9"/>
<feature type="transmembrane region" description="Helical" evidence="1">
    <location>
        <begin position="28"/>
        <end position="48"/>
    </location>
</feature>
<name>A0AAD4MMM9_9BILA</name>
<gene>
    <name evidence="2" type="ORF">DdX_19419</name>
</gene>
<protein>
    <submittedName>
        <fullName evidence="2">Uncharacterized protein</fullName>
    </submittedName>
</protein>
<proteinExistence type="predicted"/>
<feature type="transmembrane region" description="Helical" evidence="1">
    <location>
        <begin position="129"/>
        <end position="147"/>
    </location>
</feature>
<sequence length="320" mass="37202">MPCIPENKSAKDAYDFCDFLQMINGVSIPYLLHLLFIPAIIIILLTLLDKHNEDAKWFMFNTAVINIITGIAWEMKRMPRSFGQWNSYINMVWFIGRDLSQYSIFLLAITRVLVLYWPNAYKKVFARKFFFFWIIASDALLAGLSHFSHRSGQDMYELYTAIEVFMLLGTFGCSLFVLLRIHKMKKFAQNSTQSDTFNNLRRASFVCLFQSFFYTIYTMLLIYMRLYDMKIITREPSSPVVLRILLAVLSELQNPMFLLFTILDTLIPMFLLRSYRTTIKRLCLKSYRLIVGQKGSVVTVSTYTAVKVVPKGQASVRNNG</sequence>
<feature type="transmembrane region" description="Helical" evidence="1">
    <location>
        <begin position="159"/>
        <end position="182"/>
    </location>
</feature>